<feature type="domain" description="RING-type" evidence="16">
    <location>
        <begin position="368"/>
        <end position="410"/>
    </location>
</feature>
<evidence type="ECO:0000256" key="8">
    <source>
        <dbReference type="ARBA" id="ARBA00022786"/>
    </source>
</evidence>
<feature type="region of interest" description="Disordered" evidence="13">
    <location>
        <begin position="442"/>
        <end position="464"/>
    </location>
</feature>
<dbReference type="GO" id="GO:0016020">
    <property type="term" value="C:membrane"/>
    <property type="evidence" value="ECO:0007669"/>
    <property type="project" value="UniProtKB-SubCell"/>
</dbReference>
<feature type="compositionally biased region" description="Polar residues" evidence="13">
    <location>
        <begin position="528"/>
        <end position="550"/>
    </location>
</feature>
<comment type="subcellular location">
    <subcellularLocation>
        <location evidence="2">Membrane</location>
        <topology evidence="2">Multi-pass membrane protein</topology>
    </subcellularLocation>
</comment>
<evidence type="ECO:0000256" key="10">
    <source>
        <dbReference type="ARBA" id="ARBA00022989"/>
    </source>
</evidence>
<evidence type="ECO:0000256" key="14">
    <source>
        <dbReference type="SAM" id="Phobius"/>
    </source>
</evidence>
<evidence type="ECO:0000256" key="12">
    <source>
        <dbReference type="PROSITE-ProRule" id="PRU00175"/>
    </source>
</evidence>
<keyword evidence="7 12" id="KW-0863">Zinc-finger</keyword>
<evidence type="ECO:0000256" key="11">
    <source>
        <dbReference type="ARBA" id="ARBA00023136"/>
    </source>
</evidence>
<protein>
    <recommendedName>
        <fullName evidence="3">RING-type E3 ubiquitin transferase</fullName>
        <ecNumber evidence="3">2.3.2.27</ecNumber>
    </recommendedName>
</protein>
<feature type="region of interest" description="Disordered" evidence="13">
    <location>
        <begin position="273"/>
        <end position="358"/>
    </location>
</feature>
<dbReference type="PANTHER" id="PTHR45977:SF4">
    <property type="entry name" value="RING-TYPE DOMAIN-CONTAINING PROTEIN"/>
    <property type="match status" value="1"/>
</dbReference>
<keyword evidence="8" id="KW-0833">Ubl conjugation pathway</keyword>
<dbReference type="InterPro" id="IPR001841">
    <property type="entry name" value="Znf_RING"/>
</dbReference>
<keyword evidence="10 14" id="KW-1133">Transmembrane helix</keyword>
<keyword evidence="18" id="KW-1185">Reference proteome</keyword>
<evidence type="ECO:0000313" key="17">
    <source>
        <dbReference type="EMBL" id="KAK3321096.1"/>
    </source>
</evidence>
<keyword evidence="9" id="KW-0862">Zinc</keyword>
<comment type="catalytic activity">
    <reaction evidence="1">
        <text>S-ubiquitinyl-[E2 ubiquitin-conjugating enzyme]-L-cysteine + [acceptor protein]-L-lysine = [E2 ubiquitin-conjugating enzyme]-L-cysteine + N(6)-ubiquitinyl-[acceptor protein]-L-lysine.</text>
        <dbReference type="EC" id="2.3.2.27"/>
    </reaction>
</comment>
<feature type="compositionally biased region" description="Low complexity" evidence="13">
    <location>
        <begin position="487"/>
        <end position="498"/>
    </location>
</feature>
<dbReference type="Pfam" id="PF13639">
    <property type="entry name" value="zf-RING_2"/>
    <property type="match status" value="1"/>
</dbReference>
<dbReference type="SUPFAM" id="SSF57850">
    <property type="entry name" value="RING/U-box"/>
    <property type="match status" value="1"/>
</dbReference>
<dbReference type="PROSITE" id="PS50089">
    <property type="entry name" value="ZF_RING_2"/>
    <property type="match status" value="1"/>
</dbReference>
<evidence type="ECO:0000313" key="18">
    <source>
        <dbReference type="Proteomes" id="UP001286456"/>
    </source>
</evidence>
<dbReference type="Proteomes" id="UP001286456">
    <property type="component" value="Unassembled WGS sequence"/>
</dbReference>
<feature type="compositionally biased region" description="Basic and acidic residues" evidence="13">
    <location>
        <begin position="506"/>
        <end position="520"/>
    </location>
</feature>
<feature type="compositionally biased region" description="Basic and acidic residues" evidence="13">
    <location>
        <begin position="287"/>
        <end position="297"/>
    </location>
</feature>
<feature type="signal peptide" evidence="15">
    <location>
        <begin position="1"/>
        <end position="20"/>
    </location>
</feature>
<organism evidence="17 18">
    <name type="scientific">Cercophora scortea</name>
    <dbReference type="NCBI Taxonomy" id="314031"/>
    <lineage>
        <taxon>Eukaryota</taxon>
        <taxon>Fungi</taxon>
        <taxon>Dikarya</taxon>
        <taxon>Ascomycota</taxon>
        <taxon>Pezizomycotina</taxon>
        <taxon>Sordariomycetes</taxon>
        <taxon>Sordariomycetidae</taxon>
        <taxon>Sordariales</taxon>
        <taxon>Lasiosphaeriaceae</taxon>
        <taxon>Cercophora</taxon>
    </lineage>
</organism>
<dbReference type="EC" id="2.3.2.27" evidence="3"/>
<dbReference type="GO" id="GO:0061630">
    <property type="term" value="F:ubiquitin protein ligase activity"/>
    <property type="evidence" value="ECO:0007669"/>
    <property type="project" value="UniProtKB-EC"/>
</dbReference>
<keyword evidence="4" id="KW-0808">Transferase</keyword>
<evidence type="ECO:0000256" key="1">
    <source>
        <dbReference type="ARBA" id="ARBA00000900"/>
    </source>
</evidence>
<proteinExistence type="predicted"/>
<evidence type="ECO:0000256" key="15">
    <source>
        <dbReference type="SAM" id="SignalP"/>
    </source>
</evidence>
<dbReference type="AlphaFoldDB" id="A0AAE0IB84"/>
<dbReference type="GO" id="GO:0016567">
    <property type="term" value="P:protein ubiquitination"/>
    <property type="evidence" value="ECO:0007669"/>
    <property type="project" value="TreeGrafter"/>
</dbReference>
<feature type="transmembrane region" description="Helical" evidence="14">
    <location>
        <begin position="213"/>
        <end position="234"/>
    </location>
</feature>
<keyword evidence="5 14" id="KW-0812">Transmembrane</keyword>
<gene>
    <name evidence="17" type="ORF">B0T19DRAFT_478260</name>
</gene>
<comment type="caution">
    <text evidence="17">The sequence shown here is derived from an EMBL/GenBank/DDBJ whole genome shotgun (WGS) entry which is preliminary data.</text>
</comment>
<sequence>MASMLFPFLAIALALARVSAEKATIRAMSPVPAWQSSQVMSLQITAPDGAAAPVFYSVLPLTANEGLNQTETARKARPRCQTHTAVNVQGQIISLDSNDPFRRLTESVVYLCCDPSDSNLLVNDIMSNDTNHPKAIVLYSLKESCCGLQGRDLNYTSLFTMADAREADQALNYTRWDPDPDSISMALISGNDTTVQDGPDNQGGSNSAVAMSILYSITGLITLLFLIIIATGAIRAHRYPERYGPRSGYGGRPRQSRAKGLARAVLETLPIVKFGDPSPGKLDPALELEHQPSRSSHDPATGTRLSAIPEEPQPQAKRPSEALPTLNEGSPAHPRSTAGAQETSVGLGNVLGTGAGENHGQNEEHLGCSICTEDFTVGEDVRVLPCDHKFHPPCIDPWLINISGTCPLCRLDLRPQGENTEASTANSDTLPQLAPPLAADFTDHEETSGLGSQQQQRRRSSRLLDLHRLRHASVEERIEILRRHRSQQQASAAIQQQQPDTEGAESDERGRRARLTDRLRVKFRIRTRTQSPGQEGSQGESPRSEQAPSS</sequence>
<dbReference type="CDD" id="cd16454">
    <property type="entry name" value="RING-H2_PA-TM-RING"/>
    <property type="match status" value="1"/>
</dbReference>
<evidence type="ECO:0000256" key="3">
    <source>
        <dbReference type="ARBA" id="ARBA00012483"/>
    </source>
</evidence>
<evidence type="ECO:0000256" key="7">
    <source>
        <dbReference type="ARBA" id="ARBA00022771"/>
    </source>
</evidence>
<name>A0AAE0IB84_9PEZI</name>
<reference evidence="17" key="2">
    <citation type="submission" date="2023-06" db="EMBL/GenBank/DDBJ databases">
        <authorList>
            <consortium name="Lawrence Berkeley National Laboratory"/>
            <person name="Haridas S."/>
            <person name="Hensen N."/>
            <person name="Bonometti L."/>
            <person name="Westerberg I."/>
            <person name="Brannstrom I.O."/>
            <person name="Guillou S."/>
            <person name="Cros-Aarteil S."/>
            <person name="Calhoun S."/>
            <person name="Kuo A."/>
            <person name="Mondo S."/>
            <person name="Pangilinan J."/>
            <person name="Riley R."/>
            <person name="Labutti K."/>
            <person name="Andreopoulos B."/>
            <person name="Lipzen A."/>
            <person name="Chen C."/>
            <person name="Yanf M."/>
            <person name="Daum C."/>
            <person name="Ng V."/>
            <person name="Clum A."/>
            <person name="Steindorff A."/>
            <person name="Ohm R."/>
            <person name="Martin F."/>
            <person name="Silar P."/>
            <person name="Natvig D."/>
            <person name="Lalanne C."/>
            <person name="Gautier V."/>
            <person name="Ament-Velasquez S.L."/>
            <person name="Kruys A."/>
            <person name="Hutchinson M.I."/>
            <person name="Powell A.J."/>
            <person name="Barry K."/>
            <person name="Miller A.N."/>
            <person name="Grigoriev I.V."/>
            <person name="Debuchy R."/>
            <person name="Gladieux P."/>
            <person name="Thoren M.H."/>
            <person name="Johannesson H."/>
        </authorList>
    </citation>
    <scope>NUCLEOTIDE SEQUENCE</scope>
    <source>
        <strain evidence="17">SMH4131-1</strain>
    </source>
</reference>
<keyword evidence="15" id="KW-0732">Signal</keyword>
<keyword evidence="6" id="KW-0479">Metal-binding</keyword>
<evidence type="ECO:0000256" key="2">
    <source>
        <dbReference type="ARBA" id="ARBA00004141"/>
    </source>
</evidence>
<feature type="chain" id="PRO_5042069986" description="RING-type E3 ubiquitin transferase" evidence="15">
    <location>
        <begin position="21"/>
        <end position="550"/>
    </location>
</feature>
<dbReference type="PANTHER" id="PTHR45977">
    <property type="entry name" value="TARGET OF ERK KINASE MPK-1"/>
    <property type="match status" value="1"/>
</dbReference>
<dbReference type="Gene3D" id="3.30.40.10">
    <property type="entry name" value="Zinc/RING finger domain, C3HC4 (zinc finger)"/>
    <property type="match status" value="1"/>
</dbReference>
<feature type="region of interest" description="Disordered" evidence="13">
    <location>
        <begin position="483"/>
        <end position="550"/>
    </location>
</feature>
<dbReference type="EMBL" id="JAUEPO010000005">
    <property type="protein sequence ID" value="KAK3321096.1"/>
    <property type="molecule type" value="Genomic_DNA"/>
</dbReference>
<reference evidence="17" key="1">
    <citation type="journal article" date="2023" name="Mol. Phylogenet. Evol.">
        <title>Genome-scale phylogeny and comparative genomics of the fungal order Sordariales.</title>
        <authorList>
            <person name="Hensen N."/>
            <person name="Bonometti L."/>
            <person name="Westerberg I."/>
            <person name="Brannstrom I.O."/>
            <person name="Guillou S."/>
            <person name="Cros-Aarteil S."/>
            <person name="Calhoun S."/>
            <person name="Haridas S."/>
            <person name="Kuo A."/>
            <person name="Mondo S."/>
            <person name="Pangilinan J."/>
            <person name="Riley R."/>
            <person name="LaButti K."/>
            <person name="Andreopoulos B."/>
            <person name="Lipzen A."/>
            <person name="Chen C."/>
            <person name="Yan M."/>
            <person name="Daum C."/>
            <person name="Ng V."/>
            <person name="Clum A."/>
            <person name="Steindorff A."/>
            <person name="Ohm R.A."/>
            <person name="Martin F."/>
            <person name="Silar P."/>
            <person name="Natvig D.O."/>
            <person name="Lalanne C."/>
            <person name="Gautier V."/>
            <person name="Ament-Velasquez S.L."/>
            <person name="Kruys A."/>
            <person name="Hutchinson M.I."/>
            <person name="Powell A.J."/>
            <person name="Barry K."/>
            <person name="Miller A.N."/>
            <person name="Grigoriev I.V."/>
            <person name="Debuchy R."/>
            <person name="Gladieux P."/>
            <person name="Hiltunen Thoren M."/>
            <person name="Johannesson H."/>
        </authorList>
    </citation>
    <scope>NUCLEOTIDE SEQUENCE</scope>
    <source>
        <strain evidence="17">SMH4131-1</strain>
    </source>
</reference>
<keyword evidence="11 14" id="KW-0472">Membrane</keyword>
<dbReference type="GO" id="GO:0008270">
    <property type="term" value="F:zinc ion binding"/>
    <property type="evidence" value="ECO:0007669"/>
    <property type="project" value="UniProtKB-KW"/>
</dbReference>
<dbReference type="GO" id="GO:0006511">
    <property type="term" value="P:ubiquitin-dependent protein catabolic process"/>
    <property type="evidence" value="ECO:0007669"/>
    <property type="project" value="TreeGrafter"/>
</dbReference>
<evidence type="ECO:0000256" key="6">
    <source>
        <dbReference type="ARBA" id="ARBA00022723"/>
    </source>
</evidence>
<dbReference type="SMART" id="SM00184">
    <property type="entry name" value="RING"/>
    <property type="match status" value="1"/>
</dbReference>
<evidence type="ECO:0000256" key="5">
    <source>
        <dbReference type="ARBA" id="ARBA00022692"/>
    </source>
</evidence>
<evidence type="ECO:0000256" key="9">
    <source>
        <dbReference type="ARBA" id="ARBA00022833"/>
    </source>
</evidence>
<accession>A0AAE0IB84</accession>
<evidence type="ECO:0000256" key="4">
    <source>
        <dbReference type="ARBA" id="ARBA00022679"/>
    </source>
</evidence>
<evidence type="ECO:0000256" key="13">
    <source>
        <dbReference type="SAM" id="MobiDB-lite"/>
    </source>
</evidence>
<evidence type="ECO:0000259" key="16">
    <source>
        <dbReference type="PROSITE" id="PS50089"/>
    </source>
</evidence>
<dbReference type="InterPro" id="IPR013083">
    <property type="entry name" value="Znf_RING/FYVE/PHD"/>
</dbReference>